<keyword evidence="3" id="KW-1185">Reference proteome</keyword>
<dbReference type="RefSeq" id="WP_092205940.1">
    <property type="nucleotide sequence ID" value="NZ_FOVN01000001.1"/>
</dbReference>
<evidence type="ECO:0008006" key="4">
    <source>
        <dbReference type="Google" id="ProtNLM"/>
    </source>
</evidence>
<evidence type="ECO:0000256" key="1">
    <source>
        <dbReference type="SAM" id="Phobius"/>
    </source>
</evidence>
<dbReference type="Pfam" id="PF13858">
    <property type="entry name" value="DUF4199"/>
    <property type="match status" value="1"/>
</dbReference>
<keyword evidence="1" id="KW-1133">Transmembrane helix</keyword>
<dbReference type="EMBL" id="FOVN01000001">
    <property type="protein sequence ID" value="SFN42826.1"/>
    <property type="molecule type" value="Genomic_DNA"/>
</dbReference>
<feature type="transmembrane region" description="Helical" evidence="1">
    <location>
        <begin position="35"/>
        <end position="55"/>
    </location>
</feature>
<organism evidence="2 3">
    <name type="scientific">Bizionia echini</name>
    <dbReference type="NCBI Taxonomy" id="649333"/>
    <lineage>
        <taxon>Bacteria</taxon>
        <taxon>Pseudomonadati</taxon>
        <taxon>Bacteroidota</taxon>
        <taxon>Flavobacteriia</taxon>
        <taxon>Flavobacteriales</taxon>
        <taxon>Flavobacteriaceae</taxon>
        <taxon>Bizionia</taxon>
    </lineage>
</organism>
<dbReference type="STRING" id="649333.SAMN04487989_101368"/>
<name>A0A1I4YXN3_9FLAO</name>
<dbReference type="InterPro" id="IPR025250">
    <property type="entry name" value="DUF4199"/>
</dbReference>
<evidence type="ECO:0000313" key="3">
    <source>
        <dbReference type="Proteomes" id="UP000198705"/>
    </source>
</evidence>
<dbReference type="AlphaFoldDB" id="A0A1I4YXN3"/>
<feature type="transmembrane region" description="Helical" evidence="1">
    <location>
        <begin position="12"/>
        <end position="29"/>
    </location>
</feature>
<protein>
    <recommendedName>
        <fullName evidence="4">DUF4199 domain-containing protein</fullName>
    </recommendedName>
</protein>
<gene>
    <name evidence="2" type="ORF">SAMN04487989_101368</name>
</gene>
<feature type="transmembrane region" description="Helical" evidence="1">
    <location>
        <begin position="67"/>
        <end position="92"/>
    </location>
</feature>
<dbReference type="Proteomes" id="UP000198705">
    <property type="component" value="Unassembled WGS sequence"/>
</dbReference>
<sequence length="147" mass="16153">MKNLILPVRFGLITSAVLIAYFLVLALFNKHTNPAFSFLNAVITAFGIFETIRYYKLEQGANFTYSGGFIAGLITGIIATVLFTLFFLLYITEVNADFVSEVLTLVDFGSPVSVGVMTFVVGIMGVATTVISAFTVMQYFKKSWNIS</sequence>
<keyword evidence="1" id="KW-0472">Membrane</keyword>
<proteinExistence type="predicted"/>
<accession>A0A1I4YXN3</accession>
<keyword evidence="1" id="KW-0812">Transmembrane</keyword>
<evidence type="ECO:0000313" key="2">
    <source>
        <dbReference type="EMBL" id="SFN42826.1"/>
    </source>
</evidence>
<dbReference type="OrthoDB" id="1450060at2"/>
<reference evidence="3" key="1">
    <citation type="submission" date="2016-10" db="EMBL/GenBank/DDBJ databases">
        <authorList>
            <person name="Varghese N."/>
            <person name="Submissions S."/>
        </authorList>
    </citation>
    <scope>NUCLEOTIDE SEQUENCE [LARGE SCALE GENOMIC DNA]</scope>
    <source>
        <strain evidence="3">DSM 23925</strain>
    </source>
</reference>
<feature type="transmembrane region" description="Helical" evidence="1">
    <location>
        <begin position="112"/>
        <end position="137"/>
    </location>
</feature>